<name>A0A5B7JZW2_PORTR</name>
<evidence type="ECO:0000256" key="1">
    <source>
        <dbReference type="SAM" id="MobiDB-lite"/>
    </source>
</evidence>
<accession>A0A5B7JZW2</accession>
<proteinExistence type="predicted"/>
<feature type="region of interest" description="Disordered" evidence="1">
    <location>
        <begin position="1"/>
        <end position="24"/>
    </location>
</feature>
<dbReference type="Proteomes" id="UP000324222">
    <property type="component" value="Unassembled WGS sequence"/>
</dbReference>
<sequence length="81" mass="8800">MKYTKTPKTRTRKGNGNSSRESATSVCVCVRVCVGQCAPPRNESRSREQTKSGVAGDKTHLTRTNSTSPVTTDPPHAHTRT</sequence>
<evidence type="ECO:0000313" key="2">
    <source>
        <dbReference type="EMBL" id="MPC98707.1"/>
    </source>
</evidence>
<dbReference type="AlphaFoldDB" id="A0A5B7JZW2"/>
<protein>
    <submittedName>
        <fullName evidence="2">Uncharacterized protein</fullName>
    </submittedName>
</protein>
<reference evidence="2 3" key="1">
    <citation type="submission" date="2019-05" db="EMBL/GenBank/DDBJ databases">
        <title>Another draft genome of Portunus trituberculatus and its Hox gene families provides insights of decapod evolution.</title>
        <authorList>
            <person name="Jeong J.-H."/>
            <person name="Song I."/>
            <person name="Kim S."/>
            <person name="Choi T."/>
            <person name="Kim D."/>
            <person name="Ryu S."/>
            <person name="Kim W."/>
        </authorList>
    </citation>
    <scope>NUCLEOTIDE SEQUENCE [LARGE SCALE GENOMIC DNA]</scope>
    <source>
        <tissue evidence="2">Muscle</tissue>
    </source>
</reference>
<feature type="compositionally biased region" description="Polar residues" evidence="1">
    <location>
        <begin position="62"/>
        <end position="71"/>
    </location>
</feature>
<evidence type="ECO:0000313" key="3">
    <source>
        <dbReference type="Proteomes" id="UP000324222"/>
    </source>
</evidence>
<gene>
    <name evidence="2" type="ORF">E2C01_094087</name>
</gene>
<dbReference type="EMBL" id="VSRR010115251">
    <property type="protein sequence ID" value="MPC98707.1"/>
    <property type="molecule type" value="Genomic_DNA"/>
</dbReference>
<feature type="compositionally biased region" description="Basic residues" evidence="1">
    <location>
        <begin position="1"/>
        <end position="13"/>
    </location>
</feature>
<feature type="compositionally biased region" description="Polar residues" evidence="1">
    <location>
        <begin position="14"/>
        <end position="24"/>
    </location>
</feature>
<comment type="caution">
    <text evidence="2">The sequence shown here is derived from an EMBL/GenBank/DDBJ whole genome shotgun (WGS) entry which is preliminary data.</text>
</comment>
<keyword evidence="3" id="KW-1185">Reference proteome</keyword>
<organism evidence="2 3">
    <name type="scientific">Portunus trituberculatus</name>
    <name type="common">Swimming crab</name>
    <name type="synonym">Neptunus trituberculatus</name>
    <dbReference type="NCBI Taxonomy" id="210409"/>
    <lineage>
        <taxon>Eukaryota</taxon>
        <taxon>Metazoa</taxon>
        <taxon>Ecdysozoa</taxon>
        <taxon>Arthropoda</taxon>
        <taxon>Crustacea</taxon>
        <taxon>Multicrustacea</taxon>
        <taxon>Malacostraca</taxon>
        <taxon>Eumalacostraca</taxon>
        <taxon>Eucarida</taxon>
        <taxon>Decapoda</taxon>
        <taxon>Pleocyemata</taxon>
        <taxon>Brachyura</taxon>
        <taxon>Eubrachyura</taxon>
        <taxon>Portunoidea</taxon>
        <taxon>Portunidae</taxon>
        <taxon>Portuninae</taxon>
        <taxon>Portunus</taxon>
    </lineage>
</organism>
<feature type="region of interest" description="Disordered" evidence="1">
    <location>
        <begin position="38"/>
        <end position="81"/>
    </location>
</feature>